<protein>
    <submittedName>
        <fullName evidence="1">Uncharacterized protein</fullName>
    </submittedName>
</protein>
<evidence type="ECO:0000313" key="2">
    <source>
        <dbReference type="Proteomes" id="UP000033452"/>
    </source>
</evidence>
<comment type="caution">
    <text evidence="1">The sequence shown here is derived from an EMBL/GenBank/DDBJ whole genome shotgun (WGS) entry which is preliminary data.</text>
</comment>
<dbReference type="PATRIC" id="fig|43658.5.peg.4665"/>
<name>A0A0F4QED9_9GAMM</name>
<reference evidence="1 2" key="1">
    <citation type="journal article" date="2015" name="BMC Genomics">
        <title>Genome mining reveals unlocked bioactive potential of marine Gram-negative bacteria.</title>
        <authorList>
            <person name="Machado H."/>
            <person name="Sonnenschein E.C."/>
            <person name="Melchiorsen J."/>
            <person name="Gram L."/>
        </authorList>
    </citation>
    <scope>NUCLEOTIDE SEQUENCE [LARGE SCALE GENOMIC DNA]</scope>
    <source>
        <strain evidence="1 2">S2471</strain>
    </source>
</reference>
<gene>
    <name evidence="1" type="ORF">TW77_22130</name>
</gene>
<dbReference type="AlphaFoldDB" id="A0A0F4QED9"/>
<keyword evidence="2" id="KW-1185">Reference proteome</keyword>
<dbReference type="Proteomes" id="UP000033452">
    <property type="component" value="Unassembled WGS sequence"/>
</dbReference>
<evidence type="ECO:0000313" key="1">
    <source>
        <dbReference type="EMBL" id="KJZ05619.1"/>
    </source>
</evidence>
<accession>A0A0F4QED9</accession>
<sequence>MHHLSQLQSAHSADSYINGAGTSKYTNKKQSKILPCFLLLAVQVQQKGLHNLMCREEDATYLISFPAQKKTTFNRQKTWLKCILTLLFV</sequence>
<proteinExistence type="predicted"/>
<organism evidence="1 2">
    <name type="scientific">Pseudoalteromonas rubra</name>
    <dbReference type="NCBI Taxonomy" id="43658"/>
    <lineage>
        <taxon>Bacteria</taxon>
        <taxon>Pseudomonadati</taxon>
        <taxon>Pseudomonadota</taxon>
        <taxon>Gammaproteobacteria</taxon>
        <taxon>Alteromonadales</taxon>
        <taxon>Pseudoalteromonadaceae</taxon>
        <taxon>Pseudoalteromonas</taxon>
    </lineage>
</organism>
<dbReference type="EMBL" id="JXYA01000065">
    <property type="protein sequence ID" value="KJZ05619.1"/>
    <property type="molecule type" value="Genomic_DNA"/>
</dbReference>